<dbReference type="InterPro" id="IPR000210">
    <property type="entry name" value="BTB/POZ_dom"/>
</dbReference>
<dbReference type="PROSITE" id="PS50097">
    <property type="entry name" value="BTB"/>
    <property type="match status" value="1"/>
</dbReference>
<proteinExistence type="predicted"/>
<dbReference type="Proteomes" id="UP000297777">
    <property type="component" value="Unassembled WGS sequence"/>
</dbReference>
<dbReference type="EMBL" id="PQXH01000041">
    <property type="protein sequence ID" value="TGO15334.1"/>
    <property type="molecule type" value="Genomic_DNA"/>
</dbReference>
<dbReference type="InterPro" id="IPR011333">
    <property type="entry name" value="SKP1/BTB/POZ_sf"/>
</dbReference>
<accession>A0A4Z1ESI6</accession>
<dbReference type="Gene3D" id="3.30.710.10">
    <property type="entry name" value="Potassium Channel Kv1.1, Chain A"/>
    <property type="match status" value="1"/>
</dbReference>
<organism evidence="2 3">
    <name type="scientific">Botrytis tulipae</name>
    <dbReference type="NCBI Taxonomy" id="87230"/>
    <lineage>
        <taxon>Eukaryota</taxon>
        <taxon>Fungi</taxon>
        <taxon>Dikarya</taxon>
        <taxon>Ascomycota</taxon>
        <taxon>Pezizomycotina</taxon>
        <taxon>Leotiomycetes</taxon>
        <taxon>Helotiales</taxon>
        <taxon>Sclerotiniaceae</taxon>
        <taxon>Botrytis</taxon>
    </lineage>
</organism>
<protein>
    <recommendedName>
        <fullName evidence="1">BTB domain-containing protein</fullName>
    </recommendedName>
</protein>
<evidence type="ECO:0000313" key="3">
    <source>
        <dbReference type="Proteomes" id="UP000297777"/>
    </source>
</evidence>
<evidence type="ECO:0000259" key="1">
    <source>
        <dbReference type="PROSITE" id="PS50097"/>
    </source>
</evidence>
<keyword evidence="3" id="KW-1185">Reference proteome</keyword>
<comment type="caution">
    <text evidence="2">The sequence shown here is derived from an EMBL/GenBank/DDBJ whole genome shotgun (WGS) entry which is preliminary data.</text>
</comment>
<dbReference type="AlphaFoldDB" id="A0A4Z1ESI6"/>
<name>A0A4Z1ESI6_9HELO</name>
<sequence length="403" mass="46041">MSPRAFEEADLKNPIVFVFPGHEPDVRLMVFKQEIHVHSHILKERSIYFCKFLDSPDKQDKSVPDSALFRYDYSTVVDEDGTWGLEAAAKAPLLTEEMISQTEDMEGEVEGFRQLLCAMYSRPYTIKSVEELSTLTRIADFYCALPIVSVTLTDALLDSPIFLKRENEDSTACTKDQLAEDCDSMIFIAQKLRSSVLFRECLIHIVANWKDKDTFKFHRTRNDEIIRGLIEAGFSQLDEMIDHLQHTLYIEAVMAKNSLDTPELTKTLAAAEEDYVSFQREPKIAVAFWKDLSAKLVHVGGDADFLKSEIDPLLVNNLVLDRNNEGPGEGCYKYCFLCAEIADKQMPNTEVEAMWDGGRQTWGKVLIGGSITNWIVGYINEELRYRELISHMQQTEEDFQSKL</sequence>
<evidence type="ECO:0000313" key="2">
    <source>
        <dbReference type="EMBL" id="TGO15334.1"/>
    </source>
</evidence>
<feature type="domain" description="BTB" evidence="1">
    <location>
        <begin position="24"/>
        <end position="128"/>
    </location>
</feature>
<gene>
    <name evidence="2" type="ORF">BTUL_0041g00180</name>
</gene>
<reference evidence="2 3" key="1">
    <citation type="submission" date="2017-12" db="EMBL/GenBank/DDBJ databases">
        <title>Comparative genomics of Botrytis spp.</title>
        <authorList>
            <person name="Valero-Jimenez C.A."/>
            <person name="Tapia P."/>
            <person name="Veloso J."/>
            <person name="Silva-Moreno E."/>
            <person name="Staats M."/>
            <person name="Valdes J.H."/>
            <person name="Van Kan J.A.L."/>
        </authorList>
    </citation>
    <scope>NUCLEOTIDE SEQUENCE [LARGE SCALE GENOMIC DNA]</scope>
    <source>
        <strain evidence="2 3">Bt9001</strain>
    </source>
</reference>
<dbReference type="OrthoDB" id="2129688at2759"/>